<protein>
    <submittedName>
        <fullName evidence="2">Helix-turn-helix domain-containing protein</fullName>
    </submittedName>
</protein>
<evidence type="ECO:0000259" key="1">
    <source>
        <dbReference type="Pfam" id="PF12728"/>
    </source>
</evidence>
<dbReference type="RefSeq" id="WP_380550320.1">
    <property type="nucleotide sequence ID" value="NZ_JBHEZY010000002.1"/>
</dbReference>
<reference evidence="2 3" key="1">
    <citation type="submission" date="2024-09" db="EMBL/GenBank/DDBJ databases">
        <authorList>
            <person name="Lee S.D."/>
        </authorList>
    </citation>
    <scope>NUCLEOTIDE SEQUENCE [LARGE SCALE GENOMIC DNA]</scope>
    <source>
        <strain evidence="2 3">N1-3</strain>
    </source>
</reference>
<organism evidence="2 3">
    <name type="scientific">Streptacidiphilus alkalitolerans</name>
    <dbReference type="NCBI Taxonomy" id="3342712"/>
    <lineage>
        <taxon>Bacteria</taxon>
        <taxon>Bacillati</taxon>
        <taxon>Actinomycetota</taxon>
        <taxon>Actinomycetes</taxon>
        <taxon>Kitasatosporales</taxon>
        <taxon>Streptomycetaceae</taxon>
        <taxon>Streptacidiphilus</taxon>
    </lineage>
</organism>
<dbReference type="Proteomes" id="UP001592530">
    <property type="component" value="Unassembled WGS sequence"/>
</dbReference>
<sequence length="86" mass="9213">MNSSLTFAEVVDLPVMVDLPTAARALGISRRHAYQLARSGALPCSVVRVGGRYRIPTADLMRVLGVDQHVVYSVDCAANEEGVLDA</sequence>
<proteinExistence type="predicted"/>
<evidence type="ECO:0000313" key="3">
    <source>
        <dbReference type="Proteomes" id="UP001592530"/>
    </source>
</evidence>
<dbReference type="Pfam" id="PF12728">
    <property type="entry name" value="HTH_17"/>
    <property type="match status" value="1"/>
</dbReference>
<accession>A0ABV6WXD1</accession>
<name>A0ABV6WXD1_9ACTN</name>
<feature type="domain" description="Helix-turn-helix" evidence="1">
    <location>
        <begin position="19"/>
        <end position="63"/>
    </location>
</feature>
<gene>
    <name evidence="2" type="ORF">ACEZDB_07965</name>
</gene>
<dbReference type="InterPro" id="IPR041657">
    <property type="entry name" value="HTH_17"/>
</dbReference>
<comment type="caution">
    <text evidence="2">The sequence shown here is derived from an EMBL/GenBank/DDBJ whole genome shotgun (WGS) entry which is preliminary data.</text>
</comment>
<dbReference type="InterPro" id="IPR010093">
    <property type="entry name" value="SinI_DNA-bd"/>
</dbReference>
<dbReference type="NCBIfam" id="TIGR01764">
    <property type="entry name" value="excise"/>
    <property type="match status" value="1"/>
</dbReference>
<dbReference type="EMBL" id="JBHEZY010000002">
    <property type="protein sequence ID" value="MFC1430601.1"/>
    <property type="molecule type" value="Genomic_DNA"/>
</dbReference>
<evidence type="ECO:0000313" key="2">
    <source>
        <dbReference type="EMBL" id="MFC1430601.1"/>
    </source>
</evidence>